<reference evidence="1 2" key="1">
    <citation type="submission" date="2019-09" db="EMBL/GenBank/DDBJ databases">
        <title>H2 Metabolism Revealed by Metagenomic Analysis in Subglacial Sediment of East Antarctica.</title>
        <authorList>
            <person name="Yang Z."/>
            <person name="Zhang Y."/>
            <person name="Lv Y."/>
            <person name="Yan W."/>
            <person name="Xiao X."/>
            <person name="Sun B."/>
            <person name="Ma H."/>
        </authorList>
    </citation>
    <scope>NUCLEOTIDE SEQUENCE [LARGE SCALE GENOMIC DNA]</scope>
    <source>
        <strain evidence="1">Bin2_2</strain>
    </source>
</reference>
<dbReference type="AlphaFoldDB" id="A0A7C9JVF6"/>
<evidence type="ECO:0000313" key="2">
    <source>
        <dbReference type="Proteomes" id="UP000483432"/>
    </source>
</evidence>
<dbReference type="PANTHER" id="PTHR35841">
    <property type="entry name" value="PHOSPHONATES-BINDING PERIPLASMIC PROTEIN"/>
    <property type="match status" value="1"/>
</dbReference>
<dbReference type="Gene3D" id="3.40.190.10">
    <property type="entry name" value="Periplasmic binding protein-like II"/>
    <property type="match status" value="2"/>
</dbReference>
<dbReference type="Proteomes" id="UP000483432">
    <property type="component" value="Unassembled WGS sequence"/>
</dbReference>
<evidence type="ECO:0000313" key="1">
    <source>
        <dbReference type="EMBL" id="NDP47138.1"/>
    </source>
</evidence>
<protein>
    <submittedName>
        <fullName evidence="1">Phosphate/phosphite/phosphonate ABC transporter substrate-binding protein</fullName>
    </submittedName>
</protein>
<organism evidence="1 2">
    <name type="scientific">Sulfuriferula multivorans</name>
    <dbReference type="NCBI Taxonomy" id="1559896"/>
    <lineage>
        <taxon>Bacteria</taxon>
        <taxon>Pseudomonadati</taxon>
        <taxon>Pseudomonadota</taxon>
        <taxon>Betaproteobacteria</taxon>
        <taxon>Nitrosomonadales</taxon>
        <taxon>Sulfuricellaceae</taxon>
        <taxon>Sulfuriferula</taxon>
    </lineage>
</organism>
<dbReference type="SUPFAM" id="SSF53850">
    <property type="entry name" value="Periplasmic binding protein-like II"/>
    <property type="match status" value="1"/>
</dbReference>
<comment type="caution">
    <text evidence="1">The sequence shown here is derived from an EMBL/GenBank/DDBJ whole genome shotgun (WGS) entry which is preliminary data.</text>
</comment>
<dbReference type="EMBL" id="JAAFGW010000015">
    <property type="protein sequence ID" value="NDP47138.1"/>
    <property type="molecule type" value="Genomic_DNA"/>
</dbReference>
<gene>
    <name evidence="1" type="ORF">GZ085_01865</name>
</gene>
<sequence>MRLFNFRFHTLALLLLYLMGLRTGWADDPRPLVLGVFPYVTARQIVEIYHPVAKALEIKLQRRVRLFTARDFTAFAERTRKGEYDILLTAPHLVWLARQEVGYLPLLKYDLSIYGLLVVKSDSPFKDLEDLRGRTIATPDSISLVALAGKAEMAARGLRDKIDYASKDATTHINAAMQVINGRVDGAMLAQQTYNLMRPELRQQLRVLAGTPPLPSLMYLTHPRLPITEVQSIRTALLDFSASPDEQARKHYSANGAIEPIDDAMFPAIRPYALSAQEMLRQTK</sequence>
<dbReference type="PANTHER" id="PTHR35841:SF1">
    <property type="entry name" value="PHOSPHONATES-BINDING PERIPLASMIC PROTEIN"/>
    <property type="match status" value="1"/>
</dbReference>
<dbReference type="Pfam" id="PF12974">
    <property type="entry name" value="Phosphonate-bd"/>
    <property type="match status" value="1"/>
</dbReference>
<proteinExistence type="predicted"/>
<accession>A0A7C9JVF6</accession>
<name>A0A7C9JVF6_9PROT</name>